<dbReference type="InterPro" id="IPR007627">
    <property type="entry name" value="RNA_pol_sigma70_r2"/>
</dbReference>
<evidence type="ECO:0000313" key="9">
    <source>
        <dbReference type="EMBL" id="NYG00205.1"/>
    </source>
</evidence>
<keyword evidence="4" id="KW-0804">Transcription</keyword>
<dbReference type="EMBL" id="JACCCZ010000001">
    <property type="protein sequence ID" value="NYG00205.1"/>
    <property type="molecule type" value="Genomic_DNA"/>
</dbReference>
<proteinExistence type="predicted"/>
<dbReference type="RefSeq" id="WP_179760071.1">
    <property type="nucleotide sequence ID" value="NZ_BAAAJZ010000011.1"/>
</dbReference>
<dbReference type="Pfam" id="PF04542">
    <property type="entry name" value="Sigma70_r2"/>
    <property type="match status" value="1"/>
</dbReference>
<comment type="caution">
    <text evidence="9">The sequence shown here is derived from an EMBL/GenBank/DDBJ whole genome shotgun (WGS) entry which is preliminary data.</text>
</comment>
<keyword evidence="10" id="KW-1185">Reference proteome</keyword>
<feature type="domain" description="RNA polymerase sigma-70 region 2" evidence="7">
    <location>
        <begin position="57"/>
        <end position="124"/>
    </location>
</feature>
<evidence type="ECO:0000256" key="1">
    <source>
        <dbReference type="ARBA" id="ARBA00023015"/>
    </source>
</evidence>
<protein>
    <submittedName>
        <fullName evidence="9">RNA polymerase sigma-B factor</fullName>
    </submittedName>
</protein>
<dbReference type="AlphaFoldDB" id="A0A852W1B5"/>
<sequence length="272" mass="30134">MRTSVLVPAQRQSTVTRRSRRDGPHGYDDLAPELQRLAAMAPDDPDRGPLRDRIICEFLPLARNMSRRYVTGSHAAEDVEQAATLGLIKAVDRYDPGAATGGPLGYLVPTIRGELMRYLRDHSWAVRVPRDLKELSVGLNRAALALTQRLGRAPKPSELAEELDVDVARVVDALGAMETHHALSLDAPGPDGEPTLGQRLGDDDPELEHASLRDELRARIDELPARERRILLLRFYGDKTQSEIAAEIGVSQMHVSRLLSRVVARLREELDG</sequence>
<organism evidence="9 10">
    <name type="scientific">Pseudonocardia alni</name>
    <name type="common">Amycolata alni</name>
    <dbReference type="NCBI Taxonomy" id="33907"/>
    <lineage>
        <taxon>Bacteria</taxon>
        <taxon>Bacillati</taxon>
        <taxon>Actinomycetota</taxon>
        <taxon>Actinomycetes</taxon>
        <taxon>Pseudonocardiales</taxon>
        <taxon>Pseudonocardiaceae</taxon>
        <taxon>Pseudonocardia</taxon>
    </lineage>
</organism>
<dbReference type="SUPFAM" id="SSF88946">
    <property type="entry name" value="Sigma2 domain of RNA polymerase sigma factors"/>
    <property type="match status" value="1"/>
</dbReference>
<evidence type="ECO:0000256" key="5">
    <source>
        <dbReference type="SAM" id="MobiDB-lite"/>
    </source>
</evidence>
<name>A0A852W1B5_PSEA5</name>
<keyword evidence="3" id="KW-0238">DNA-binding</keyword>
<dbReference type="InterPro" id="IPR013324">
    <property type="entry name" value="RNA_pol_sigma_r3/r4-like"/>
</dbReference>
<evidence type="ECO:0000256" key="3">
    <source>
        <dbReference type="ARBA" id="ARBA00023125"/>
    </source>
</evidence>
<dbReference type="CDD" id="cd06171">
    <property type="entry name" value="Sigma70_r4"/>
    <property type="match status" value="1"/>
</dbReference>
<dbReference type="Pfam" id="PF04539">
    <property type="entry name" value="Sigma70_r3"/>
    <property type="match status" value="1"/>
</dbReference>
<dbReference type="InterPro" id="IPR013325">
    <property type="entry name" value="RNA_pol_sigma_r2"/>
</dbReference>
<feature type="domain" description="RNA polymerase sigma-70 region 4" evidence="8">
    <location>
        <begin position="220"/>
        <end position="268"/>
    </location>
</feature>
<accession>A0A852W1B5</accession>
<keyword evidence="1" id="KW-0805">Transcription regulation</keyword>
<gene>
    <name evidence="9" type="ORF">HDA37_000490</name>
</gene>
<evidence type="ECO:0000259" key="6">
    <source>
        <dbReference type="Pfam" id="PF04539"/>
    </source>
</evidence>
<dbReference type="GO" id="GO:0006352">
    <property type="term" value="P:DNA-templated transcription initiation"/>
    <property type="evidence" value="ECO:0007669"/>
    <property type="project" value="InterPro"/>
</dbReference>
<dbReference type="SUPFAM" id="SSF88659">
    <property type="entry name" value="Sigma3 and sigma4 domains of RNA polymerase sigma factors"/>
    <property type="match status" value="2"/>
</dbReference>
<dbReference type="GeneID" id="98050316"/>
<dbReference type="Proteomes" id="UP000549695">
    <property type="component" value="Unassembled WGS sequence"/>
</dbReference>
<dbReference type="PANTHER" id="PTHR30385:SF4">
    <property type="entry name" value="RNA POLYMERASE SIGMA-E FACTOR"/>
    <property type="match status" value="1"/>
</dbReference>
<dbReference type="NCBIfam" id="TIGR02937">
    <property type="entry name" value="sigma70-ECF"/>
    <property type="match status" value="1"/>
</dbReference>
<feature type="domain" description="RNA polymerase sigma-70 region 3" evidence="6">
    <location>
        <begin position="137"/>
        <end position="203"/>
    </location>
</feature>
<feature type="region of interest" description="Disordered" evidence="5">
    <location>
        <begin position="1"/>
        <end position="27"/>
    </location>
</feature>
<keyword evidence="2" id="KW-0731">Sigma factor</keyword>
<evidence type="ECO:0000256" key="2">
    <source>
        <dbReference type="ARBA" id="ARBA00023082"/>
    </source>
</evidence>
<reference evidence="9 10" key="1">
    <citation type="submission" date="2020-07" db="EMBL/GenBank/DDBJ databases">
        <title>Sequencing the genomes of 1000 actinobacteria strains.</title>
        <authorList>
            <person name="Klenk H.-P."/>
        </authorList>
    </citation>
    <scope>NUCLEOTIDE SEQUENCE [LARGE SCALE GENOMIC DNA]</scope>
    <source>
        <strain evidence="9 10">DSM 44749</strain>
    </source>
</reference>
<feature type="region of interest" description="Disordered" evidence="5">
    <location>
        <begin position="182"/>
        <end position="205"/>
    </location>
</feature>
<dbReference type="InterPro" id="IPR007630">
    <property type="entry name" value="RNA_pol_sigma70_r4"/>
</dbReference>
<dbReference type="GO" id="GO:0016987">
    <property type="term" value="F:sigma factor activity"/>
    <property type="evidence" value="ECO:0007669"/>
    <property type="project" value="UniProtKB-KW"/>
</dbReference>
<dbReference type="PANTHER" id="PTHR30385">
    <property type="entry name" value="SIGMA FACTOR F FLAGELLAR"/>
    <property type="match status" value="1"/>
</dbReference>
<dbReference type="Gene3D" id="1.20.140.160">
    <property type="match status" value="1"/>
</dbReference>
<dbReference type="GO" id="GO:0003677">
    <property type="term" value="F:DNA binding"/>
    <property type="evidence" value="ECO:0007669"/>
    <property type="project" value="UniProtKB-KW"/>
</dbReference>
<dbReference type="InterPro" id="IPR000943">
    <property type="entry name" value="RNA_pol_sigma70"/>
</dbReference>
<dbReference type="PRINTS" id="PR00046">
    <property type="entry name" value="SIGMA70FCT"/>
</dbReference>
<evidence type="ECO:0000259" key="7">
    <source>
        <dbReference type="Pfam" id="PF04542"/>
    </source>
</evidence>
<evidence type="ECO:0000259" key="8">
    <source>
        <dbReference type="Pfam" id="PF04545"/>
    </source>
</evidence>
<dbReference type="Pfam" id="PF04545">
    <property type="entry name" value="Sigma70_r4"/>
    <property type="match status" value="1"/>
</dbReference>
<dbReference type="InterPro" id="IPR007624">
    <property type="entry name" value="RNA_pol_sigma70_r3"/>
</dbReference>
<evidence type="ECO:0000256" key="4">
    <source>
        <dbReference type="ARBA" id="ARBA00023163"/>
    </source>
</evidence>
<dbReference type="InterPro" id="IPR014284">
    <property type="entry name" value="RNA_pol_sigma-70_dom"/>
</dbReference>
<dbReference type="Gene3D" id="1.20.120.1810">
    <property type="match status" value="1"/>
</dbReference>
<evidence type="ECO:0000313" key="10">
    <source>
        <dbReference type="Proteomes" id="UP000549695"/>
    </source>
</evidence>